<dbReference type="InterPro" id="IPR015955">
    <property type="entry name" value="Lactate_DH/Glyco_Ohase_4_C"/>
</dbReference>
<reference evidence="12" key="1">
    <citation type="journal article" date="2015" name="Nature">
        <title>Complex archaea that bridge the gap between prokaryotes and eukaryotes.</title>
        <authorList>
            <person name="Spang A."/>
            <person name="Saw J.H."/>
            <person name="Jorgensen S.L."/>
            <person name="Zaremba-Niedzwiedzka K."/>
            <person name="Martijn J."/>
            <person name="Lind A.E."/>
            <person name="van Eijk R."/>
            <person name="Schleper C."/>
            <person name="Guy L."/>
            <person name="Ettema T.J."/>
        </authorList>
    </citation>
    <scope>NUCLEOTIDE SEQUENCE</scope>
</reference>
<accession>A0A0F9UI18</accession>
<dbReference type="PRINTS" id="PR00732">
    <property type="entry name" value="GLHYDRLASE4"/>
</dbReference>
<sequence length="430" mass="47760">MKMVLIGAGSGSFGRGQIADMLQCKDLVGRGITLSLVDTNEAALTKMTRVAERMRSYTGSDIAIEATTDRREALPGADYVVVAVTVRRWELWEQDFRVPLSYGFRHVLGENGGPGAVFHALRNLELVIPICRDVEALCPKARLLNFTNPEARILHAIRTLTTVDGYGFCHGVFTAIETLARYLDRPAEQLDIVSAGMNHFYCILQCLDRQTNEDLLPRAIELAARETSPHLQLFAHFARVYDTFVFPSDDHIGEYVSFAHEFCGTQWPYGLEKQKLNPTDTPGPDPLQEYVDGERPADDADVLSPSGESVVPIICDIELDRGRNHPAVNVLNDAGLIDNLPRDGVVEVPCRTDSGGIHPVEVGSIPRAIETFLRPQFEIIRLVTEAYRTSCRKPLLQALVLDPVVDSIGRAEKMLDEMLKLQSEFLPSFS</sequence>
<evidence type="ECO:0000313" key="12">
    <source>
        <dbReference type="EMBL" id="KKN92870.1"/>
    </source>
</evidence>
<evidence type="ECO:0000256" key="6">
    <source>
        <dbReference type="ARBA" id="ARBA00023027"/>
    </source>
</evidence>
<dbReference type="PANTHER" id="PTHR32092">
    <property type="entry name" value="6-PHOSPHO-BETA-GLUCOSIDASE-RELATED"/>
    <property type="match status" value="1"/>
</dbReference>
<keyword evidence="9" id="KW-0326">Glycosidase</keyword>
<evidence type="ECO:0000256" key="2">
    <source>
        <dbReference type="ARBA" id="ARBA00001936"/>
    </source>
</evidence>
<dbReference type="Pfam" id="PF02056">
    <property type="entry name" value="Glyco_hydro_4"/>
    <property type="match status" value="1"/>
</dbReference>
<comment type="similarity">
    <text evidence="3">Belongs to the glycosyl hydrolase 4 family.</text>
</comment>
<evidence type="ECO:0000256" key="9">
    <source>
        <dbReference type="ARBA" id="ARBA00023295"/>
    </source>
</evidence>
<dbReference type="GO" id="GO:0016616">
    <property type="term" value="F:oxidoreductase activity, acting on the CH-OH group of donors, NAD or NADP as acceptor"/>
    <property type="evidence" value="ECO:0007669"/>
    <property type="project" value="InterPro"/>
</dbReference>
<evidence type="ECO:0000256" key="7">
    <source>
        <dbReference type="ARBA" id="ARBA00023211"/>
    </source>
</evidence>
<evidence type="ECO:0000256" key="3">
    <source>
        <dbReference type="ARBA" id="ARBA00010141"/>
    </source>
</evidence>
<dbReference type="InterPro" id="IPR036291">
    <property type="entry name" value="NAD(P)-bd_dom_sf"/>
</dbReference>
<dbReference type="GO" id="GO:0005975">
    <property type="term" value="P:carbohydrate metabolic process"/>
    <property type="evidence" value="ECO:0007669"/>
    <property type="project" value="InterPro"/>
</dbReference>
<protein>
    <recommendedName>
        <fullName evidence="11">Glycosyl hydrolase family 4 C-terminal domain-containing protein</fullName>
    </recommendedName>
</protein>
<dbReference type="InterPro" id="IPR053715">
    <property type="entry name" value="GH4_Enzyme_sf"/>
</dbReference>
<dbReference type="AlphaFoldDB" id="A0A0F9UI18"/>
<evidence type="ECO:0000256" key="8">
    <source>
        <dbReference type="ARBA" id="ARBA00023277"/>
    </source>
</evidence>
<gene>
    <name evidence="12" type="ORF">LCGC14_0203980</name>
</gene>
<proteinExistence type="inferred from homology"/>
<comment type="cofactor">
    <cofactor evidence="2">
        <name>Mn(2+)</name>
        <dbReference type="ChEBI" id="CHEBI:29035"/>
    </cofactor>
</comment>
<dbReference type="SUPFAM" id="SSF51735">
    <property type="entry name" value="NAD(P)-binding Rossmann-fold domains"/>
    <property type="match status" value="1"/>
</dbReference>
<organism evidence="12">
    <name type="scientific">marine sediment metagenome</name>
    <dbReference type="NCBI Taxonomy" id="412755"/>
    <lineage>
        <taxon>unclassified sequences</taxon>
        <taxon>metagenomes</taxon>
        <taxon>ecological metagenomes</taxon>
    </lineage>
</organism>
<dbReference type="Gene3D" id="3.90.1820.10">
    <property type="entry name" value="AglA-like glucosidase"/>
    <property type="match status" value="1"/>
</dbReference>
<evidence type="ECO:0000256" key="4">
    <source>
        <dbReference type="ARBA" id="ARBA00022723"/>
    </source>
</evidence>
<evidence type="ECO:0000256" key="5">
    <source>
        <dbReference type="ARBA" id="ARBA00022801"/>
    </source>
</evidence>
<keyword evidence="7" id="KW-0464">Manganese</keyword>
<comment type="caution">
    <text evidence="12">The sequence shown here is derived from an EMBL/GenBank/DDBJ whole genome shotgun (WGS) entry which is preliminary data.</text>
</comment>
<evidence type="ECO:0000259" key="11">
    <source>
        <dbReference type="Pfam" id="PF11975"/>
    </source>
</evidence>
<keyword evidence="6" id="KW-0520">NAD</keyword>
<dbReference type="GO" id="GO:0004553">
    <property type="term" value="F:hydrolase activity, hydrolyzing O-glycosyl compounds"/>
    <property type="evidence" value="ECO:0007669"/>
    <property type="project" value="InterPro"/>
</dbReference>
<keyword evidence="4" id="KW-0479">Metal-binding</keyword>
<evidence type="ECO:0000256" key="1">
    <source>
        <dbReference type="ARBA" id="ARBA00001911"/>
    </source>
</evidence>
<comment type="cofactor">
    <cofactor evidence="1">
        <name>NAD(+)</name>
        <dbReference type="ChEBI" id="CHEBI:57540"/>
    </cofactor>
</comment>
<dbReference type="InterPro" id="IPR022616">
    <property type="entry name" value="Glyco_hydro_4_C"/>
</dbReference>
<dbReference type="EMBL" id="LAZR01000091">
    <property type="protein sequence ID" value="KKN92870.1"/>
    <property type="molecule type" value="Genomic_DNA"/>
</dbReference>
<dbReference type="InterPro" id="IPR001088">
    <property type="entry name" value="Glyco_hydro_4"/>
</dbReference>
<evidence type="ECO:0000256" key="10">
    <source>
        <dbReference type="SAM" id="MobiDB-lite"/>
    </source>
</evidence>
<dbReference type="PANTHER" id="PTHR32092:SF6">
    <property type="entry name" value="ALPHA-GALACTOSIDASE"/>
    <property type="match status" value="1"/>
</dbReference>
<dbReference type="Pfam" id="PF11975">
    <property type="entry name" value="Glyco_hydro_4C"/>
    <property type="match status" value="1"/>
</dbReference>
<dbReference type="SUPFAM" id="SSF56327">
    <property type="entry name" value="LDH C-terminal domain-like"/>
    <property type="match status" value="1"/>
</dbReference>
<dbReference type="GO" id="GO:0046872">
    <property type="term" value="F:metal ion binding"/>
    <property type="evidence" value="ECO:0007669"/>
    <property type="project" value="UniProtKB-KW"/>
</dbReference>
<name>A0A0F9UI18_9ZZZZ</name>
<keyword evidence="5" id="KW-0378">Hydrolase</keyword>
<keyword evidence="8" id="KW-0119">Carbohydrate metabolism</keyword>
<feature type="domain" description="Glycosyl hydrolase family 4 C-terminal" evidence="11">
    <location>
        <begin position="195"/>
        <end position="405"/>
    </location>
</feature>
<feature type="region of interest" description="Disordered" evidence="10">
    <location>
        <begin position="275"/>
        <end position="304"/>
    </location>
</feature>